<evidence type="ECO:0000259" key="8">
    <source>
        <dbReference type="Pfam" id="PF00361"/>
    </source>
</evidence>
<accession>A0ABS1KXS5</accession>
<dbReference type="InterPro" id="IPR001750">
    <property type="entry name" value="ND/Mrp_TM"/>
</dbReference>
<dbReference type="PRINTS" id="PR01437">
    <property type="entry name" value="NUOXDRDTASE4"/>
</dbReference>
<feature type="transmembrane region" description="Helical" evidence="7">
    <location>
        <begin position="248"/>
        <end position="271"/>
    </location>
</feature>
<dbReference type="GO" id="GO:0016491">
    <property type="term" value="F:oxidoreductase activity"/>
    <property type="evidence" value="ECO:0007669"/>
    <property type="project" value="UniProtKB-KW"/>
</dbReference>
<dbReference type="EC" id="1.6.5.11" evidence="9"/>
<dbReference type="Proteomes" id="UP000613030">
    <property type="component" value="Unassembled WGS sequence"/>
</dbReference>
<comment type="subcellular location">
    <subcellularLocation>
        <location evidence="1">Endomembrane system</location>
        <topology evidence="1">Multi-pass membrane protein</topology>
    </subcellularLocation>
    <subcellularLocation>
        <location evidence="6">Membrane</location>
        <topology evidence="6">Multi-pass membrane protein</topology>
    </subcellularLocation>
</comment>
<evidence type="ECO:0000256" key="1">
    <source>
        <dbReference type="ARBA" id="ARBA00004127"/>
    </source>
</evidence>
<organism evidence="9 10">
    <name type="scientific">Chryseolinea lacunae</name>
    <dbReference type="NCBI Taxonomy" id="2801331"/>
    <lineage>
        <taxon>Bacteria</taxon>
        <taxon>Pseudomonadati</taxon>
        <taxon>Bacteroidota</taxon>
        <taxon>Cytophagia</taxon>
        <taxon>Cytophagales</taxon>
        <taxon>Fulvivirgaceae</taxon>
        <taxon>Chryseolinea</taxon>
    </lineage>
</organism>
<dbReference type="RefSeq" id="WP_202013924.1">
    <property type="nucleotide sequence ID" value="NZ_JAERRB010000010.1"/>
</dbReference>
<feature type="domain" description="NADH:quinone oxidoreductase/Mrp antiporter transmembrane" evidence="8">
    <location>
        <begin position="130"/>
        <end position="420"/>
    </location>
</feature>
<feature type="transmembrane region" description="Helical" evidence="7">
    <location>
        <begin position="85"/>
        <end position="103"/>
    </location>
</feature>
<keyword evidence="4 7" id="KW-1133">Transmembrane helix</keyword>
<gene>
    <name evidence="9" type="primary">nuoM</name>
    <name evidence="9" type="ORF">JI741_23745</name>
</gene>
<evidence type="ECO:0000313" key="9">
    <source>
        <dbReference type="EMBL" id="MBL0744266.1"/>
    </source>
</evidence>
<comment type="similarity">
    <text evidence="2">Belongs to the complex I subunit 4 family.</text>
</comment>
<feature type="transmembrane region" description="Helical" evidence="7">
    <location>
        <begin position="306"/>
        <end position="325"/>
    </location>
</feature>
<feature type="transmembrane region" description="Helical" evidence="7">
    <location>
        <begin position="134"/>
        <end position="154"/>
    </location>
</feature>
<dbReference type="PANTHER" id="PTHR43507">
    <property type="entry name" value="NADH-UBIQUINONE OXIDOREDUCTASE CHAIN 4"/>
    <property type="match status" value="1"/>
</dbReference>
<dbReference type="EMBL" id="JAERRB010000010">
    <property type="protein sequence ID" value="MBL0744266.1"/>
    <property type="molecule type" value="Genomic_DNA"/>
</dbReference>
<protein>
    <submittedName>
        <fullName evidence="9">NADH-quinone oxidoreductase subunit M</fullName>
        <ecNumber evidence="9">1.6.5.11</ecNumber>
    </submittedName>
</protein>
<sequence length="510" mass="56040">MILPALIIFLLAGGILAWSAEKINASYPKWIALAVLAIYLVVMGSLWSAENTTALTGGSWKVHFMKPWIPQFGVSFHLALDGLSLLMLLLTFFLGMAAVLISWKEIQNRVGFFYFNMLWVLAGISGVFLAMDLFLFYFFWEMMLIPMYFLIGIWGHENRRYAAYKFFIFTQASGLLMLLAVLGMYFVHGATAGEYTFDYFAWLGTPLSTQTGRWLMLGFLAAFIVKLPVVPFHSWLPDAHAEAPTAGSVILAGLLLKTGAYGLIRFVVPLFPEASHYFAPVLMGLGVLGILYGAILAFAQTDIKRLVAYTSVSHMGFVMLGVFAFNEVAMKGVVMQMITHGISTGALFILAGVLYERIHTRDINHMGGFWPQVPFMGTMGLVFAMASLGLPGLGNFVAEILTLLGAWQANHTLTILATVGLVAATAYSLRIVQKIFLGKPEHHYTLPDLSGREKLILVPLVVAIVWLGLFPQAVMQQVDQPAKAGTAQTQVTTSGLLVNQHVKGGEHDPK</sequence>
<keyword evidence="3 6" id="KW-0812">Transmembrane</keyword>
<feature type="transmembrane region" description="Helical" evidence="7">
    <location>
        <begin position="413"/>
        <end position="432"/>
    </location>
</feature>
<feature type="transmembrane region" description="Helical" evidence="7">
    <location>
        <begin position="166"/>
        <end position="187"/>
    </location>
</feature>
<feature type="transmembrane region" description="Helical" evidence="7">
    <location>
        <begin position="110"/>
        <end position="128"/>
    </location>
</feature>
<dbReference type="InterPro" id="IPR003918">
    <property type="entry name" value="NADH_UbQ_OxRdtase"/>
</dbReference>
<reference evidence="9 10" key="1">
    <citation type="submission" date="2021-01" db="EMBL/GenBank/DDBJ databases">
        <title>Chryseolinea sp. Jin1 Genome sequencing and assembly.</title>
        <authorList>
            <person name="Kim I."/>
        </authorList>
    </citation>
    <scope>NUCLEOTIDE SEQUENCE [LARGE SCALE GENOMIC DNA]</scope>
    <source>
        <strain evidence="9 10">Jin1</strain>
    </source>
</reference>
<dbReference type="PANTHER" id="PTHR43507:SF1">
    <property type="entry name" value="NADH-UBIQUINONE OXIDOREDUCTASE CHAIN 4"/>
    <property type="match status" value="1"/>
</dbReference>
<dbReference type="NCBIfam" id="TIGR01972">
    <property type="entry name" value="NDH_I_M"/>
    <property type="match status" value="1"/>
</dbReference>
<dbReference type="NCBIfam" id="NF004498">
    <property type="entry name" value="PRK05846.1-1"/>
    <property type="match status" value="1"/>
</dbReference>
<evidence type="ECO:0000256" key="5">
    <source>
        <dbReference type="ARBA" id="ARBA00023136"/>
    </source>
</evidence>
<evidence type="ECO:0000256" key="3">
    <source>
        <dbReference type="ARBA" id="ARBA00022692"/>
    </source>
</evidence>
<feature type="transmembrane region" description="Helical" evidence="7">
    <location>
        <begin position="27"/>
        <end position="48"/>
    </location>
</feature>
<evidence type="ECO:0000256" key="7">
    <source>
        <dbReference type="SAM" id="Phobius"/>
    </source>
</evidence>
<keyword evidence="10" id="KW-1185">Reference proteome</keyword>
<comment type="caution">
    <text evidence="9">The sequence shown here is derived from an EMBL/GenBank/DDBJ whole genome shotgun (WGS) entry which is preliminary data.</text>
</comment>
<evidence type="ECO:0000256" key="6">
    <source>
        <dbReference type="RuleBase" id="RU000320"/>
    </source>
</evidence>
<feature type="transmembrane region" description="Helical" evidence="7">
    <location>
        <begin position="375"/>
        <end position="393"/>
    </location>
</feature>
<feature type="transmembrane region" description="Helical" evidence="7">
    <location>
        <begin position="214"/>
        <end position="236"/>
    </location>
</feature>
<keyword evidence="5 7" id="KW-0472">Membrane</keyword>
<keyword evidence="9" id="KW-0560">Oxidoreductase</keyword>
<name>A0ABS1KXS5_9BACT</name>
<evidence type="ECO:0000313" key="10">
    <source>
        <dbReference type="Proteomes" id="UP000613030"/>
    </source>
</evidence>
<feature type="transmembrane region" description="Helical" evidence="7">
    <location>
        <begin position="455"/>
        <end position="474"/>
    </location>
</feature>
<feature type="transmembrane region" description="Helical" evidence="7">
    <location>
        <begin position="277"/>
        <end position="299"/>
    </location>
</feature>
<evidence type="ECO:0000256" key="2">
    <source>
        <dbReference type="ARBA" id="ARBA00009025"/>
    </source>
</evidence>
<dbReference type="Pfam" id="PF00361">
    <property type="entry name" value="Proton_antipo_M"/>
    <property type="match status" value="1"/>
</dbReference>
<feature type="transmembrane region" description="Helical" evidence="7">
    <location>
        <begin position="337"/>
        <end position="355"/>
    </location>
</feature>
<proteinExistence type="inferred from homology"/>
<evidence type="ECO:0000256" key="4">
    <source>
        <dbReference type="ARBA" id="ARBA00022989"/>
    </source>
</evidence>
<dbReference type="InterPro" id="IPR010227">
    <property type="entry name" value="NADH_Q_OxRdtase_chainM/4"/>
</dbReference>